<evidence type="ECO:0000313" key="3">
    <source>
        <dbReference type="Proteomes" id="UP000271098"/>
    </source>
</evidence>
<dbReference type="InterPro" id="IPR021869">
    <property type="entry name" value="RNase_Zc3h12_NYN"/>
</dbReference>
<evidence type="ECO:0000313" key="4">
    <source>
        <dbReference type="WBParaSite" id="GPUH_0000243201-mRNA-1"/>
    </source>
</evidence>
<dbReference type="EMBL" id="UYRT01003635">
    <property type="protein sequence ID" value="VDK34151.1"/>
    <property type="molecule type" value="Genomic_DNA"/>
</dbReference>
<keyword evidence="3" id="KW-1185">Reference proteome</keyword>
<dbReference type="Proteomes" id="UP000271098">
    <property type="component" value="Unassembled WGS sequence"/>
</dbReference>
<name>A0A183D136_9BILA</name>
<dbReference type="FunFam" id="3.40.50.11980:FF:000001">
    <property type="entry name" value="ZC3H12A isoform 1"/>
    <property type="match status" value="1"/>
</dbReference>
<dbReference type="PANTHER" id="PTHR12876">
    <property type="entry name" value="N4BP1-RELATED"/>
    <property type="match status" value="1"/>
</dbReference>
<dbReference type="OrthoDB" id="392925at2759"/>
<dbReference type="InterPro" id="IPR051101">
    <property type="entry name" value="ZC3H12/N4BP1_RNase_Reg"/>
</dbReference>
<evidence type="ECO:0000313" key="2">
    <source>
        <dbReference type="EMBL" id="VDK34151.1"/>
    </source>
</evidence>
<protein>
    <submittedName>
        <fullName evidence="4">RNase_Zc3h12a domain-containing protein</fullName>
    </submittedName>
</protein>
<feature type="domain" description="RNase NYN" evidence="1">
    <location>
        <begin position="2"/>
        <end position="133"/>
    </location>
</feature>
<dbReference type="Pfam" id="PF11977">
    <property type="entry name" value="RNase_Zc3h12a"/>
    <property type="match status" value="1"/>
</dbReference>
<dbReference type="AlphaFoldDB" id="A0A183D136"/>
<accession>A0A183D136</accession>
<organism evidence="4">
    <name type="scientific">Gongylonema pulchrum</name>
    <dbReference type="NCBI Taxonomy" id="637853"/>
    <lineage>
        <taxon>Eukaryota</taxon>
        <taxon>Metazoa</taxon>
        <taxon>Ecdysozoa</taxon>
        <taxon>Nematoda</taxon>
        <taxon>Chromadorea</taxon>
        <taxon>Rhabditida</taxon>
        <taxon>Spirurina</taxon>
        <taxon>Spiruromorpha</taxon>
        <taxon>Spiruroidea</taxon>
        <taxon>Gongylonematidae</taxon>
        <taxon>Gongylonema</taxon>
    </lineage>
</organism>
<dbReference type="WBParaSite" id="GPUH_0000243201-mRNA-1">
    <property type="protein sequence ID" value="GPUH_0000243201-mRNA-1"/>
    <property type="gene ID" value="GPUH_0000243201"/>
</dbReference>
<proteinExistence type="predicted"/>
<dbReference type="GO" id="GO:0004521">
    <property type="term" value="F:RNA endonuclease activity"/>
    <property type="evidence" value="ECO:0007669"/>
    <property type="project" value="TreeGrafter"/>
</dbReference>
<dbReference type="GO" id="GO:0036464">
    <property type="term" value="C:cytoplasmic ribonucleoprotein granule"/>
    <property type="evidence" value="ECO:0007669"/>
    <property type="project" value="TreeGrafter"/>
</dbReference>
<sequence>GRKEVFSCRGIRECVNFFRSRGHTDIIVFVPHFRREAARSDCPITDQHILFELEAENVLVWTPSRRINGRRIVCHDDRYILKTAEEKDAVIVSNDEYRDLIKENPRYRKLVNERLLMYSFVDGRYYHPERPNGVRVTATDRLFKEKQQDPFATARSATVPSSGRASHAAVVRTHSLIIPNSEKTKLSDEKKMVKTILSTHREEQTQQTAAPLLSVLTSARTDCSTHPNLDRHYSAPPNRFPPTTINHQPGLLSAPIPGYDNAAVHSTLPYGSVSEASPCLPFSYCTMPPFFGLYLNQAPSQISSLPSSLSAPFFRR</sequence>
<reference evidence="4" key="1">
    <citation type="submission" date="2016-06" db="UniProtKB">
        <authorList>
            <consortium name="WormBaseParasite"/>
        </authorList>
    </citation>
    <scope>IDENTIFICATION</scope>
</reference>
<evidence type="ECO:0000259" key="1">
    <source>
        <dbReference type="Pfam" id="PF11977"/>
    </source>
</evidence>
<reference evidence="2 3" key="2">
    <citation type="submission" date="2018-11" db="EMBL/GenBank/DDBJ databases">
        <authorList>
            <consortium name="Pathogen Informatics"/>
        </authorList>
    </citation>
    <scope>NUCLEOTIDE SEQUENCE [LARGE SCALE GENOMIC DNA]</scope>
</reference>
<dbReference type="GO" id="GO:0005634">
    <property type="term" value="C:nucleus"/>
    <property type="evidence" value="ECO:0007669"/>
    <property type="project" value="TreeGrafter"/>
</dbReference>
<dbReference type="GO" id="GO:0003729">
    <property type="term" value="F:mRNA binding"/>
    <property type="evidence" value="ECO:0007669"/>
    <property type="project" value="TreeGrafter"/>
</dbReference>
<dbReference type="Gene3D" id="3.40.50.11980">
    <property type="match status" value="1"/>
</dbReference>
<dbReference type="PANTHER" id="PTHR12876:SF35">
    <property type="entry name" value="LD08718P-RELATED"/>
    <property type="match status" value="1"/>
</dbReference>
<gene>
    <name evidence="2" type="ORF">GPUH_LOCUS2427</name>
</gene>